<dbReference type="GO" id="GO:0000166">
    <property type="term" value="F:nucleotide binding"/>
    <property type="evidence" value="ECO:0007669"/>
    <property type="project" value="UniProtKB-KW"/>
</dbReference>
<dbReference type="PROSITE" id="PS00893">
    <property type="entry name" value="NUDIX_BOX"/>
    <property type="match status" value="1"/>
</dbReference>
<dbReference type="Gene3D" id="3.90.79.10">
    <property type="entry name" value="Nucleoside Triphosphate Pyrophosphohydrolase"/>
    <property type="match status" value="1"/>
</dbReference>
<reference evidence="7 8" key="1">
    <citation type="journal article" date="2015" name="Nature">
        <title>rRNA introns, odd ribosomes, and small enigmatic genomes across a large radiation of phyla.</title>
        <authorList>
            <person name="Brown C.T."/>
            <person name="Hug L.A."/>
            <person name="Thomas B.C."/>
            <person name="Sharon I."/>
            <person name="Castelle C.J."/>
            <person name="Singh A."/>
            <person name="Wilkins M.J."/>
            <person name="Williams K.H."/>
            <person name="Banfield J.F."/>
        </authorList>
    </citation>
    <scope>NUCLEOTIDE SEQUENCE [LARGE SCALE GENOMIC DNA]</scope>
</reference>
<dbReference type="CDD" id="cd03428">
    <property type="entry name" value="NUDIX_Ap4A_Nudt2"/>
    <property type="match status" value="1"/>
</dbReference>
<gene>
    <name evidence="7" type="ORF">UX22_C0020G0011</name>
</gene>
<evidence type="ECO:0000313" key="8">
    <source>
        <dbReference type="Proteomes" id="UP000034727"/>
    </source>
</evidence>
<dbReference type="PANTHER" id="PTHR21340:SF0">
    <property type="entry name" value="BIS(5'-NUCLEOSYL)-TETRAPHOSPHATASE [ASYMMETRICAL]"/>
    <property type="match status" value="1"/>
</dbReference>
<dbReference type="InterPro" id="IPR015797">
    <property type="entry name" value="NUDIX_hydrolase-like_dom_sf"/>
</dbReference>
<protein>
    <recommendedName>
        <fullName evidence="2">Bis(5'-nucleosyl)-tetraphosphatase [asymmetrical]</fullName>
    </recommendedName>
    <alternativeName>
        <fullName evidence="5">Diadenosine 5',5'''-P1,P4-tetraphosphate asymmetrical hydrolase</fullName>
    </alternativeName>
</protein>
<evidence type="ECO:0000313" key="7">
    <source>
        <dbReference type="EMBL" id="KKU14592.1"/>
    </source>
</evidence>
<evidence type="ECO:0000259" key="6">
    <source>
        <dbReference type="PROSITE" id="PS51462"/>
    </source>
</evidence>
<organism evidence="7 8">
    <name type="scientific">Candidatus Jorgensenbacteria bacterium GW2011_GWA2_45_9</name>
    <dbReference type="NCBI Taxonomy" id="1618663"/>
    <lineage>
        <taxon>Bacteria</taxon>
        <taxon>Candidatus Joergenseniibacteriota</taxon>
    </lineage>
</organism>
<dbReference type="Proteomes" id="UP000034727">
    <property type="component" value="Unassembled WGS sequence"/>
</dbReference>
<dbReference type="PANTHER" id="PTHR21340">
    <property type="entry name" value="DIADENOSINE 5,5-P1,P4-TETRAPHOSPHATE PYROPHOSPHOHYDROLASE MUTT"/>
    <property type="match status" value="1"/>
</dbReference>
<evidence type="ECO:0000256" key="4">
    <source>
        <dbReference type="ARBA" id="ARBA00022801"/>
    </source>
</evidence>
<evidence type="ECO:0000256" key="3">
    <source>
        <dbReference type="ARBA" id="ARBA00022741"/>
    </source>
</evidence>
<name>A0A0G1N2S5_9BACT</name>
<dbReference type="PROSITE" id="PS51462">
    <property type="entry name" value="NUDIX"/>
    <property type="match status" value="1"/>
</dbReference>
<sequence length="155" mass="18135">METEVCAGVIIYRRTRSGIKFLLLYHGGRYWNFPKGHATEGEKSFAAAIREVREETGLGQSDMRFLDWFRVQDRFVVVKNHKEVLKVVSYYLAETANPRVKISKEHQGYGWFLCRDALHFLIHQNLRTNLKRACDIIAKRYPENEDTQRTGKIAN</sequence>
<dbReference type="InterPro" id="IPR003565">
    <property type="entry name" value="Tetra_PHTase"/>
</dbReference>
<evidence type="ECO:0000256" key="2">
    <source>
        <dbReference type="ARBA" id="ARBA00018911"/>
    </source>
</evidence>
<dbReference type="EMBL" id="LCLJ01000020">
    <property type="protein sequence ID" value="KKU14592.1"/>
    <property type="molecule type" value="Genomic_DNA"/>
</dbReference>
<dbReference type="InterPro" id="IPR051325">
    <property type="entry name" value="Nudix_hydrolase_domain"/>
</dbReference>
<evidence type="ECO:0000256" key="5">
    <source>
        <dbReference type="ARBA" id="ARBA00032644"/>
    </source>
</evidence>
<comment type="caution">
    <text evidence="7">The sequence shown here is derived from an EMBL/GenBank/DDBJ whole genome shotgun (WGS) entry which is preliminary data.</text>
</comment>
<dbReference type="InterPro" id="IPR000086">
    <property type="entry name" value="NUDIX_hydrolase_dom"/>
</dbReference>
<dbReference type="Pfam" id="PF00293">
    <property type="entry name" value="NUDIX"/>
    <property type="match status" value="1"/>
</dbReference>
<feature type="domain" description="Nudix hydrolase" evidence="6">
    <location>
        <begin position="2"/>
        <end position="135"/>
    </location>
</feature>
<keyword evidence="3" id="KW-0547">Nucleotide-binding</keyword>
<comment type="similarity">
    <text evidence="1">Belongs to the Nudix hydrolase family.</text>
</comment>
<accession>A0A0G1N2S5</accession>
<dbReference type="InterPro" id="IPR020084">
    <property type="entry name" value="NUDIX_hydrolase_CS"/>
</dbReference>
<dbReference type="GO" id="GO:0004081">
    <property type="term" value="F:bis(5'-nucleosyl)-tetraphosphatase (asymmetrical) activity"/>
    <property type="evidence" value="ECO:0007669"/>
    <property type="project" value="TreeGrafter"/>
</dbReference>
<dbReference type="GO" id="GO:0006754">
    <property type="term" value="P:ATP biosynthetic process"/>
    <property type="evidence" value="ECO:0007669"/>
    <property type="project" value="TreeGrafter"/>
</dbReference>
<dbReference type="GO" id="GO:0006167">
    <property type="term" value="P:AMP biosynthetic process"/>
    <property type="evidence" value="ECO:0007669"/>
    <property type="project" value="TreeGrafter"/>
</dbReference>
<dbReference type="SUPFAM" id="SSF55811">
    <property type="entry name" value="Nudix"/>
    <property type="match status" value="1"/>
</dbReference>
<dbReference type="AlphaFoldDB" id="A0A0G1N2S5"/>
<evidence type="ECO:0000256" key="1">
    <source>
        <dbReference type="ARBA" id="ARBA00005582"/>
    </source>
</evidence>
<keyword evidence="4 7" id="KW-0378">Hydrolase</keyword>
<proteinExistence type="inferred from homology"/>